<dbReference type="Proteomes" id="UP000484076">
    <property type="component" value="Unassembled WGS sequence"/>
</dbReference>
<keyword evidence="2" id="KW-0812">Transmembrane</keyword>
<accession>A0A8X8H1S9</accession>
<comment type="caution">
    <text evidence="4">The sequence shown here is derived from an EMBL/GenBank/DDBJ whole genome shotgun (WGS) entry which is preliminary data.</text>
</comment>
<dbReference type="InterPro" id="IPR039561">
    <property type="entry name" value="Peptidase_M15C"/>
</dbReference>
<keyword evidence="5" id="KW-1185">Reference proteome</keyword>
<proteinExistence type="predicted"/>
<keyword evidence="2" id="KW-1133">Transmembrane helix</keyword>
<name>A0A8X8H1S9_9RHOB</name>
<dbReference type="GO" id="GO:0008233">
    <property type="term" value="F:peptidase activity"/>
    <property type="evidence" value="ECO:0007669"/>
    <property type="project" value="InterPro"/>
</dbReference>
<feature type="region of interest" description="Disordered" evidence="1">
    <location>
        <begin position="409"/>
        <end position="439"/>
    </location>
</feature>
<dbReference type="SUPFAM" id="SSF55166">
    <property type="entry name" value="Hedgehog/DD-peptidase"/>
    <property type="match status" value="1"/>
</dbReference>
<dbReference type="Pfam" id="PF13539">
    <property type="entry name" value="Peptidase_M15_4"/>
    <property type="match status" value="1"/>
</dbReference>
<dbReference type="RefSeq" id="WP_152825966.1">
    <property type="nucleotide sequence ID" value="NZ_WHUT02000005.1"/>
</dbReference>
<dbReference type="EMBL" id="WHUT02000005">
    <property type="protein sequence ID" value="NUB44684.1"/>
    <property type="molecule type" value="Genomic_DNA"/>
</dbReference>
<dbReference type="Gene3D" id="3.30.1380.10">
    <property type="match status" value="1"/>
</dbReference>
<feature type="transmembrane region" description="Helical" evidence="2">
    <location>
        <begin position="28"/>
        <end position="48"/>
    </location>
</feature>
<gene>
    <name evidence="4" type="ORF">GEU84_009840</name>
</gene>
<protein>
    <submittedName>
        <fullName evidence="4">M15 family metallopeptidase</fullName>
    </submittedName>
</protein>
<evidence type="ECO:0000259" key="3">
    <source>
        <dbReference type="Pfam" id="PF13539"/>
    </source>
</evidence>
<dbReference type="AlphaFoldDB" id="A0A8X8H1S9"/>
<evidence type="ECO:0000313" key="5">
    <source>
        <dbReference type="Proteomes" id="UP000484076"/>
    </source>
</evidence>
<evidence type="ECO:0000256" key="2">
    <source>
        <dbReference type="SAM" id="Phobius"/>
    </source>
</evidence>
<organism evidence="4 5">
    <name type="scientific">Fertoeibacter niger</name>
    <dbReference type="NCBI Taxonomy" id="2656921"/>
    <lineage>
        <taxon>Bacteria</taxon>
        <taxon>Pseudomonadati</taxon>
        <taxon>Pseudomonadota</taxon>
        <taxon>Alphaproteobacteria</taxon>
        <taxon>Rhodobacterales</taxon>
        <taxon>Paracoccaceae</taxon>
        <taxon>Fertoeibacter</taxon>
    </lineage>
</organism>
<reference evidence="4" key="1">
    <citation type="submission" date="2020-05" db="EMBL/GenBank/DDBJ databases">
        <title>Fertoebacter nigrum gen. nov., sp. nov., a new member of the family Rhodobacteraceae.</title>
        <authorList>
            <person name="Szuroczki S."/>
            <person name="Abbaszade G."/>
            <person name="Buni D."/>
            <person name="Schumann P."/>
            <person name="Toth E."/>
        </authorList>
    </citation>
    <scope>NUCLEOTIDE SEQUENCE</scope>
    <source>
        <strain evidence="4">RG-N-1a</strain>
    </source>
</reference>
<sequence>MTDTPPDLAREAMALEHQRALYQTRMDFWKVVAGTMVVGVAVALFPVIQKVMESYYLVQIEQTKALYQENIEKTKAESQIAVIERQNALELQRLETEDAYERQQLQTSAAFEAERLVDTRLAESRAFLNNQALEGRSEDIETRIRLAEYFSFVASTEPERKQWTGFREYLVNLRDRQQAERAKLRAIELDETKPPLARLLAQEGIAVIDRELTPSAVAPQGSGLKEAVPFGALGLDRQTVNGDLRPAQRNVLLRVFGAPSSNPGPVCAMPDNEALNGQMASAEHNGLRVTLLKPAAQSLEKILRDIAADNSTLRDALGSAGGLCVRLIRGSATQISNHSWGLAIDLTVDGQLDFYGDNRVQRGLAQAAPYFIRNGWYWGAGFAREESMHFEVSAQLLQRWIDEGQVVSRSAVNDDPEPDAGTVPAQPQAEGDTAPVASP</sequence>
<evidence type="ECO:0000313" key="4">
    <source>
        <dbReference type="EMBL" id="NUB44684.1"/>
    </source>
</evidence>
<feature type="domain" description="Peptidase M15C" evidence="3">
    <location>
        <begin position="330"/>
        <end position="392"/>
    </location>
</feature>
<keyword evidence="2" id="KW-0472">Membrane</keyword>
<evidence type="ECO:0000256" key="1">
    <source>
        <dbReference type="SAM" id="MobiDB-lite"/>
    </source>
</evidence>
<dbReference type="InterPro" id="IPR009045">
    <property type="entry name" value="Zn_M74/Hedgehog-like"/>
</dbReference>